<keyword evidence="1" id="KW-1133">Transmembrane helix</keyword>
<evidence type="ECO:0000313" key="2">
    <source>
        <dbReference type="EMBL" id="KAG0588725.1"/>
    </source>
</evidence>
<proteinExistence type="predicted"/>
<sequence length="233" mass="25300">MDMAHGPHDENLEILPNQMQGSFRIEKRPGYFRVNDLKYSARLVLLSCVIASLQIGTYFWSLMAERLALGDEIAESPLVFIFATLILLAAHDGMKGNLVKSARLLRRHAIPLLIASLGLTITGARAELRSDKADIQKGITTTPNASEVHENAILLKAVAVFVLFVLTTIGVAVAGSWMVNLQVSPFRTTKTAAPAIQAIPALPIIPIVQGDDMDDVLARAPVATRLNSPLSWL</sequence>
<feature type="transmembrane region" description="Helical" evidence="1">
    <location>
        <begin position="43"/>
        <end position="61"/>
    </location>
</feature>
<accession>A0A8T0IZE1</accession>
<organism evidence="2 3">
    <name type="scientific">Ceratodon purpureus</name>
    <name type="common">Fire moss</name>
    <name type="synonym">Dicranum purpureum</name>
    <dbReference type="NCBI Taxonomy" id="3225"/>
    <lineage>
        <taxon>Eukaryota</taxon>
        <taxon>Viridiplantae</taxon>
        <taxon>Streptophyta</taxon>
        <taxon>Embryophyta</taxon>
        <taxon>Bryophyta</taxon>
        <taxon>Bryophytina</taxon>
        <taxon>Bryopsida</taxon>
        <taxon>Dicranidae</taxon>
        <taxon>Pseudoditrichales</taxon>
        <taxon>Ditrichaceae</taxon>
        <taxon>Ceratodon</taxon>
    </lineage>
</organism>
<feature type="transmembrane region" description="Helical" evidence="1">
    <location>
        <begin position="153"/>
        <end position="179"/>
    </location>
</feature>
<dbReference type="AlphaFoldDB" id="A0A8T0IZE1"/>
<name>A0A8T0IZE1_CERPU</name>
<dbReference type="EMBL" id="CM026422">
    <property type="protein sequence ID" value="KAG0588725.1"/>
    <property type="molecule type" value="Genomic_DNA"/>
</dbReference>
<keyword evidence="3" id="KW-1185">Reference proteome</keyword>
<evidence type="ECO:0000313" key="3">
    <source>
        <dbReference type="Proteomes" id="UP000822688"/>
    </source>
</evidence>
<keyword evidence="1" id="KW-0812">Transmembrane</keyword>
<comment type="caution">
    <text evidence="2">The sequence shown here is derived from an EMBL/GenBank/DDBJ whole genome shotgun (WGS) entry which is preliminary data.</text>
</comment>
<feature type="transmembrane region" description="Helical" evidence="1">
    <location>
        <begin position="73"/>
        <end position="90"/>
    </location>
</feature>
<feature type="transmembrane region" description="Helical" evidence="1">
    <location>
        <begin position="110"/>
        <end position="128"/>
    </location>
</feature>
<gene>
    <name evidence="2" type="ORF">KC19_2G264600</name>
</gene>
<keyword evidence="1" id="KW-0472">Membrane</keyword>
<dbReference type="Proteomes" id="UP000822688">
    <property type="component" value="Chromosome 2"/>
</dbReference>
<protein>
    <submittedName>
        <fullName evidence="2">Uncharacterized protein</fullName>
    </submittedName>
</protein>
<evidence type="ECO:0000256" key="1">
    <source>
        <dbReference type="SAM" id="Phobius"/>
    </source>
</evidence>
<reference evidence="2" key="1">
    <citation type="submission" date="2020-06" db="EMBL/GenBank/DDBJ databases">
        <title>WGS assembly of Ceratodon purpureus strain R40.</title>
        <authorList>
            <person name="Carey S.B."/>
            <person name="Jenkins J."/>
            <person name="Shu S."/>
            <person name="Lovell J.T."/>
            <person name="Sreedasyam A."/>
            <person name="Maumus F."/>
            <person name="Tiley G.P."/>
            <person name="Fernandez-Pozo N."/>
            <person name="Barry K."/>
            <person name="Chen C."/>
            <person name="Wang M."/>
            <person name="Lipzen A."/>
            <person name="Daum C."/>
            <person name="Saski C.A."/>
            <person name="Payton A.C."/>
            <person name="Mcbreen J.C."/>
            <person name="Conrad R.E."/>
            <person name="Kollar L.M."/>
            <person name="Olsson S."/>
            <person name="Huttunen S."/>
            <person name="Landis J.B."/>
            <person name="Wickett N.J."/>
            <person name="Johnson M.G."/>
            <person name="Rensing S.A."/>
            <person name="Grimwood J."/>
            <person name="Schmutz J."/>
            <person name="Mcdaniel S.F."/>
        </authorList>
    </citation>
    <scope>NUCLEOTIDE SEQUENCE</scope>
    <source>
        <strain evidence="2">R40</strain>
    </source>
</reference>